<comment type="caution">
    <text evidence="8">The sequence shown here is derived from an EMBL/GenBank/DDBJ whole genome shotgun (WGS) entry which is preliminary data.</text>
</comment>
<evidence type="ECO:0000256" key="6">
    <source>
        <dbReference type="SAM" id="Coils"/>
    </source>
</evidence>
<keyword evidence="6" id="KW-0175">Coiled coil</keyword>
<evidence type="ECO:0000256" key="7">
    <source>
        <dbReference type="SAM" id="MobiDB-lite"/>
    </source>
</evidence>
<dbReference type="Pfam" id="PF07899">
    <property type="entry name" value="Frigida"/>
    <property type="match status" value="1"/>
</dbReference>
<dbReference type="AlphaFoldDB" id="A0A438KQP2"/>
<name>A0A438KQP2_VITVI</name>
<dbReference type="PANTHER" id="PTHR31791:SF41">
    <property type="entry name" value="FRIGIDA-LIKE PROTEIN"/>
    <property type="match status" value="1"/>
</dbReference>
<sequence length="289" mass="31147">MAVAEQVVSIDSASSLIEQLAGHFVIWKLSRVLLKTMFSGWKLKSTSATLRQWEAAVAAKEQDLLDQIQEVKDAAVAAIAEARAKYQPTTSEPVDDVDNNETKVSSSLGDTNELLTASEEKSPRKTGENVEGIPVEVKPRAELTQFCEQMDAKGLLNFTMENRKNLSAIREELSVALESAMEPARLVLDSLEGSTLLIKPPNKGQEGCCPSGHAPILSYQAKAIADEWKPKLAGAGIDAANGNSLEAEAFLKLLATFRIASEFDEEELCKLVLAVLAAGRHLSSAVLLG</sequence>
<keyword evidence="2 5" id="KW-0217">Developmental protein</keyword>
<evidence type="ECO:0000256" key="5">
    <source>
        <dbReference type="RuleBase" id="RU364012"/>
    </source>
</evidence>
<feature type="coiled-coil region" evidence="6">
    <location>
        <begin position="50"/>
        <end position="85"/>
    </location>
</feature>
<dbReference type="InterPro" id="IPR012474">
    <property type="entry name" value="Frigida"/>
</dbReference>
<dbReference type="GO" id="GO:0030154">
    <property type="term" value="P:cell differentiation"/>
    <property type="evidence" value="ECO:0007669"/>
    <property type="project" value="UniProtKB-KW"/>
</dbReference>
<dbReference type="EMBL" id="QGNW01000001">
    <property type="protein sequence ID" value="RVX23519.1"/>
    <property type="molecule type" value="Genomic_DNA"/>
</dbReference>
<evidence type="ECO:0000256" key="2">
    <source>
        <dbReference type="ARBA" id="ARBA00022473"/>
    </source>
</evidence>
<accession>A0A438KQP2</accession>
<evidence type="ECO:0000256" key="1">
    <source>
        <dbReference type="ARBA" id="ARBA00008956"/>
    </source>
</evidence>
<keyword evidence="4 5" id="KW-0287">Flowering</keyword>
<dbReference type="PANTHER" id="PTHR31791">
    <property type="entry name" value="FRIGIDA-LIKE PROTEIN 3-RELATED"/>
    <property type="match status" value="1"/>
</dbReference>
<evidence type="ECO:0000313" key="8">
    <source>
        <dbReference type="EMBL" id="RVX23519.1"/>
    </source>
</evidence>
<gene>
    <name evidence="8" type="primary">FRL3_0</name>
    <name evidence="8" type="ORF">CK203_000853</name>
</gene>
<feature type="region of interest" description="Disordered" evidence="7">
    <location>
        <begin position="87"/>
        <end position="130"/>
    </location>
</feature>
<organism evidence="8 9">
    <name type="scientific">Vitis vinifera</name>
    <name type="common">Grape</name>
    <dbReference type="NCBI Taxonomy" id="29760"/>
    <lineage>
        <taxon>Eukaryota</taxon>
        <taxon>Viridiplantae</taxon>
        <taxon>Streptophyta</taxon>
        <taxon>Embryophyta</taxon>
        <taxon>Tracheophyta</taxon>
        <taxon>Spermatophyta</taxon>
        <taxon>Magnoliopsida</taxon>
        <taxon>eudicotyledons</taxon>
        <taxon>Gunneridae</taxon>
        <taxon>Pentapetalae</taxon>
        <taxon>rosids</taxon>
        <taxon>Vitales</taxon>
        <taxon>Vitaceae</taxon>
        <taxon>Viteae</taxon>
        <taxon>Vitis</taxon>
    </lineage>
</organism>
<comment type="similarity">
    <text evidence="1 5">Belongs to the Frigida family.</text>
</comment>
<feature type="compositionally biased region" description="Polar residues" evidence="7">
    <location>
        <begin position="102"/>
        <end position="115"/>
    </location>
</feature>
<feature type="compositionally biased region" description="Basic and acidic residues" evidence="7">
    <location>
        <begin position="118"/>
        <end position="128"/>
    </location>
</feature>
<protein>
    <recommendedName>
        <fullName evidence="5">FRIGIDA-like protein</fullName>
    </recommendedName>
</protein>
<dbReference type="Proteomes" id="UP000288805">
    <property type="component" value="Unassembled WGS sequence"/>
</dbReference>
<evidence type="ECO:0000256" key="3">
    <source>
        <dbReference type="ARBA" id="ARBA00022782"/>
    </source>
</evidence>
<reference evidence="8 9" key="1">
    <citation type="journal article" date="2018" name="PLoS Genet.">
        <title>Population sequencing reveals clonal diversity and ancestral inbreeding in the grapevine cultivar Chardonnay.</title>
        <authorList>
            <person name="Roach M.J."/>
            <person name="Johnson D.L."/>
            <person name="Bohlmann J."/>
            <person name="van Vuuren H.J."/>
            <person name="Jones S.J."/>
            <person name="Pretorius I.S."/>
            <person name="Schmidt S.A."/>
            <person name="Borneman A.R."/>
        </authorList>
    </citation>
    <scope>NUCLEOTIDE SEQUENCE [LARGE SCALE GENOMIC DNA]</scope>
    <source>
        <strain evidence="9">cv. Chardonnay</strain>
        <tissue evidence="8">Leaf</tissue>
    </source>
</reference>
<dbReference type="GO" id="GO:0009908">
    <property type="term" value="P:flower development"/>
    <property type="evidence" value="ECO:0007669"/>
    <property type="project" value="UniProtKB-KW"/>
</dbReference>
<keyword evidence="3 5" id="KW-0221">Differentiation</keyword>
<proteinExistence type="inferred from homology"/>
<evidence type="ECO:0000256" key="4">
    <source>
        <dbReference type="ARBA" id="ARBA00023089"/>
    </source>
</evidence>
<evidence type="ECO:0000313" key="9">
    <source>
        <dbReference type="Proteomes" id="UP000288805"/>
    </source>
</evidence>